<accession>A0A6J7WKH9</accession>
<feature type="coiled-coil region" evidence="1">
    <location>
        <begin position="153"/>
        <end position="180"/>
    </location>
</feature>
<organism evidence="2">
    <name type="scientific">uncultured Caudovirales phage</name>
    <dbReference type="NCBI Taxonomy" id="2100421"/>
    <lineage>
        <taxon>Viruses</taxon>
        <taxon>Duplodnaviria</taxon>
        <taxon>Heunggongvirae</taxon>
        <taxon>Uroviricota</taxon>
        <taxon>Caudoviricetes</taxon>
        <taxon>Peduoviridae</taxon>
        <taxon>Maltschvirus</taxon>
        <taxon>Maltschvirus maltsch</taxon>
    </lineage>
</organism>
<sequence length="224" mass="25162">MTKITDKLRGLLDKYDAKFGSQEMKFTDAKLMDGVTVVRFPSAQLIKGDAVSVITEQGELPLPDSEVDMPYVLEDGTTFTIVNGLADSVIMEVETPEETISPDETLEPTEAPVVAPKMSKEPKRVIKSQVEEHIFSLEIEGIEAIQIDFSSMFKASNEKIEKLENENKSLVEKFNAQNEVNKELATTIEMIADEPSKESQELVKLKSKSWEEMTPIERFRATKN</sequence>
<evidence type="ECO:0000313" key="2">
    <source>
        <dbReference type="EMBL" id="CAB5218310.1"/>
    </source>
</evidence>
<proteinExistence type="predicted"/>
<reference evidence="2" key="1">
    <citation type="submission" date="2020-05" db="EMBL/GenBank/DDBJ databases">
        <authorList>
            <person name="Chiriac C."/>
            <person name="Salcher M."/>
            <person name="Ghai R."/>
            <person name="Kavagutti S V."/>
        </authorList>
    </citation>
    <scope>NUCLEOTIDE SEQUENCE</scope>
</reference>
<evidence type="ECO:0000256" key="1">
    <source>
        <dbReference type="SAM" id="Coils"/>
    </source>
</evidence>
<gene>
    <name evidence="2" type="ORF">UFOVP212_15</name>
</gene>
<dbReference type="EMBL" id="LR798265">
    <property type="protein sequence ID" value="CAB5218310.1"/>
    <property type="molecule type" value="Genomic_DNA"/>
</dbReference>
<name>A0A6J7WKH9_9CAUD</name>
<protein>
    <submittedName>
        <fullName evidence="2">Uncharacterized protein</fullName>
    </submittedName>
</protein>
<keyword evidence="1" id="KW-0175">Coiled coil</keyword>